<evidence type="ECO:0000259" key="10">
    <source>
        <dbReference type="PROSITE" id="PS50975"/>
    </source>
</evidence>
<sequence length="2023" mass="221632">MGSLDLHPLQHINKVLIANRGEIAVRCINACRKLGLNTVSVFTNADATSLHVKLADEAILLPGEDGSAYTDGDAILDICKRTGANVVFPGYGFLSENAEFADTISSAGIVFAGPSTASIRAMGLKHEARGIAQSANVPIIPGTQLLASAEEATKAATKLGFPVMLKATGGGGGMGLQICNSADEIAKAFAMVESRAGTLFKNKGVFLEKYYPRSRHIEVQVAGNGEIVVAFGERECSLQRRHQKVVEESPSPFLERHAGLRERMLDAAINYALQLKYKIVGTVEFLVDDDTAQFFFLEMNTRLQVEHGISELCYGVDLVELMLRQADYELQGQLGIPSETLKGLGRPQPLGSAIEVRVYAEIPLCNFAPSPGVLQHVYWPQGDGVRVDTWVQSGQRITPFYDPLIGKVMVHSPGGREAARRKMLAALADTELQGTQSNLEYLSAILDSELFASGNTLTNSLSTFEFKSCSIQVLEPGVSTTIQDYPGRVSVGHGVPPGGPMDDLSARIANILVGNDEGVELLEVTLSGPKLLFHEAAIVSVCGAELPIAVDGSPQPLWSRLVVKQGQTLSLGKVTGSGARAYLAVRGGFPDVPAFLGSKSTAPELGFGGYQGRKLQTHDILALSPDSKVQAAEATTFTLPSYHVPKFGSTTICCIDGPYGSDDILTEEGSKTLYEGEWSISHNSGRSGIRLQGPRLKWARTSGGGGGSHPSNVFEYGYPNGGVNFTGESPIIFANDRPDLGGFVCPTTICSGEMWKLGQLKPGDTVRLQSVSYEDALKITHDKKAYLEALASFANGKSGDVSALQTTVAARAPSSILHQSPARGVHPQVIYRQGGDTSIIVQYGNQTSDLRNTVCVQLLTQQLATAKLPDVRGDPNIATLTVRFDPAHIDRSVLLQRLLVFDTNIGDTSGVKIPARQIRLPVCLDHSSLEESAQRYMESIRPTAAYLPDNVEYLRKNNALATRRDVLDSLLKTPWLTVAVGFFVGTPILFPLDPWRVLTGQKYNPSRGYTPSGSVGLGGSTVAIYPVAAPGGYQLMGRTLGGWDSTGNRPGFSPKKPWLFNHLDLVSFYEVTEQEYDKMERDFEAGQYTFDISETSIEMDQYIAKFDSAEKDPEYQAWRERQSKAADELAELEQRLFDEWTFSKQSSSGADEDGDVDSDEIAVIESPVNANVWKVLVKPGDILEVGQTVAVLEAMKMEINLVVGEDQVGAEVVKVAQPPGSVLITLQDTRERPYGCPCGRTFTRQDLLNRHRRLSQCSVNGPGKQAESNLAISPDGAVTTSPSISQASDENNHHSNQLPSQGNPSNLVPMAISPQTMSSQQDMMSRFSIHERPLVYQEQTPSHILEPPKDPIHNSNVTPAGALDNLDFMQFESFNADMFPDEMDMINSYLGEVLPPEDSHQGFTPDTANFFTQSFIPDPVLAPAPSSQLQLEAPGRTEVSSAPTSTLPFCQKRQTQTAPVRNKVDRLLDTTEDIVATNPWAVSAAAHERLYIEFSKHRSDIPQSFTLPSRHALSRYIASWIRGYHPHLPFVHLPTTNLESMSPVLLLTLAATGSFYGFEHPQGYAMYFVAKAMIHHELEDRRRASNRHILNGFPRFAALPTSSTEVYDPPANHPAVLSKFDIELLQSLLIAVMTMSWLDGPLAEEALAMSSQLTTLTRDILKRLPEEHANDTWENWGRDEERRRTLLSAYFTLNIQTICFNVPPQMTATEFSFELPCSEAEFNAPDSETWNRVRRKVDPRKLNFRSCFKQLLSGEPLSKEVSATEFGNYMLIQSLLIQIYFERQVSSALLSPLPSLSESTIATYAAALGAWQSCWDSAIESAPDPSSRNSPLPFNSTAMLRLAHIHLGFGLYSQCELLSRDPIVKAQVFESYQNPLPLRAPHLDQAVLHAIYALRIPVRVGIAFVARGRTGHWSVQHAISHFGCALLLTHWLENIYQLVLSDGASALREEEKRLLSMVDRLVEETHLEASLGPKSDFPGRIRRLAIAAVKLWAETCKGIQVYEIVHVVGETLSLVAESLEKQI</sequence>
<evidence type="ECO:0000256" key="1">
    <source>
        <dbReference type="ARBA" id="ARBA00001953"/>
    </source>
</evidence>
<dbReference type="InterPro" id="IPR003833">
    <property type="entry name" value="CT_C_D"/>
</dbReference>
<feature type="domain" description="Biotin carboxylation" evidence="11">
    <location>
        <begin position="11"/>
        <end position="466"/>
    </location>
</feature>
<dbReference type="InterPro" id="IPR000089">
    <property type="entry name" value="Biotin_lipoyl"/>
</dbReference>
<dbReference type="GO" id="GO:0006351">
    <property type="term" value="P:DNA-templated transcription"/>
    <property type="evidence" value="ECO:0007669"/>
    <property type="project" value="InterPro"/>
</dbReference>
<comment type="cofactor">
    <cofactor evidence="1">
        <name>biotin</name>
        <dbReference type="ChEBI" id="CHEBI:57586"/>
    </cofactor>
</comment>
<evidence type="ECO:0000256" key="3">
    <source>
        <dbReference type="ARBA" id="ARBA00022741"/>
    </source>
</evidence>
<name>A0A8H5UJH8_FUSCI</name>
<dbReference type="InterPro" id="IPR016185">
    <property type="entry name" value="PreATP-grasp_dom_sf"/>
</dbReference>
<evidence type="ECO:0000256" key="8">
    <source>
        <dbReference type="PROSITE-ProRule" id="PRU00409"/>
    </source>
</evidence>
<dbReference type="CDD" id="cd06850">
    <property type="entry name" value="biotinyl_domain"/>
    <property type="match status" value="1"/>
</dbReference>
<dbReference type="PROSITE" id="PS00866">
    <property type="entry name" value="CPSASE_1"/>
    <property type="match status" value="1"/>
</dbReference>
<dbReference type="PROSITE" id="PS00188">
    <property type="entry name" value="BIOTIN"/>
    <property type="match status" value="1"/>
</dbReference>
<dbReference type="Pfam" id="PF04082">
    <property type="entry name" value="Fungal_trans"/>
    <property type="match status" value="1"/>
</dbReference>
<gene>
    <name evidence="12" type="ORF">FCIRC_974</name>
</gene>
<dbReference type="InterPro" id="IPR011054">
    <property type="entry name" value="Rudment_hybrid_motif"/>
</dbReference>
<evidence type="ECO:0000313" key="13">
    <source>
        <dbReference type="Proteomes" id="UP000572754"/>
    </source>
</evidence>
<dbReference type="GO" id="GO:0016787">
    <property type="term" value="F:hydrolase activity"/>
    <property type="evidence" value="ECO:0007669"/>
    <property type="project" value="UniProtKB-KW"/>
</dbReference>
<evidence type="ECO:0000256" key="4">
    <source>
        <dbReference type="ARBA" id="ARBA00022801"/>
    </source>
</evidence>
<dbReference type="GO" id="GO:0008270">
    <property type="term" value="F:zinc ion binding"/>
    <property type="evidence" value="ECO:0007669"/>
    <property type="project" value="InterPro"/>
</dbReference>
<dbReference type="InterPro" id="IPR011761">
    <property type="entry name" value="ATP-grasp"/>
</dbReference>
<dbReference type="SMART" id="SM00797">
    <property type="entry name" value="AHS2"/>
    <property type="match status" value="1"/>
</dbReference>
<dbReference type="InterPro" id="IPR005481">
    <property type="entry name" value="BC-like_N"/>
</dbReference>
<dbReference type="PANTHER" id="PTHR18866:SF128">
    <property type="entry name" value="UREA AMIDOLYASE"/>
    <property type="match status" value="1"/>
</dbReference>
<evidence type="ECO:0000259" key="11">
    <source>
        <dbReference type="PROSITE" id="PS50979"/>
    </source>
</evidence>
<reference evidence="13" key="1">
    <citation type="journal article" date="2020" name="BMC Genomics">
        <title>Correction to: Identification and distribution of gene clusters required for synthesis of sphingolipid metabolism inhibitors in diverse species of the filamentous fungus Fusarium.</title>
        <authorList>
            <person name="Kim H.S."/>
            <person name="Lohmar J.M."/>
            <person name="Busman M."/>
            <person name="Brown D.W."/>
            <person name="Naumann T.A."/>
            <person name="Divon H.H."/>
            <person name="Lysoe E."/>
            <person name="Uhlig S."/>
            <person name="Proctor R.H."/>
        </authorList>
    </citation>
    <scope>NUCLEOTIDE SEQUENCE [LARGE SCALE GENOMIC DNA]</scope>
    <source>
        <strain evidence="13">NRRL 25331</strain>
    </source>
</reference>
<keyword evidence="2" id="KW-0436">Ligase</keyword>
<dbReference type="PROSITE" id="PS00867">
    <property type="entry name" value="CPSASE_2"/>
    <property type="match status" value="1"/>
</dbReference>
<dbReference type="SUPFAM" id="SSF51246">
    <property type="entry name" value="Rudiment single hybrid motif"/>
    <property type="match status" value="1"/>
</dbReference>
<dbReference type="InterPro" id="IPR011053">
    <property type="entry name" value="Single_hybrid_motif"/>
</dbReference>
<dbReference type="SUPFAM" id="SSF52440">
    <property type="entry name" value="PreATP-grasp domain"/>
    <property type="match status" value="1"/>
</dbReference>
<keyword evidence="5 8" id="KW-0067">ATP-binding</keyword>
<dbReference type="Proteomes" id="UP000572754">
    <property type="component" value="Unassembled WGS sequence"/>
</dbReference>
<dbReference type="GO" id="GO:0003677">
    <property type="term" value="F:DNA binding"/>
    <property type="evidence" value="ECO:0007669"/>
    <property type="project" value="InterPro"/>
</dbReference>
<dbReference type="SMART" id="SM00878">
    <property type="entry name" value="Biotin_carb_C"/>
    <property type="match status" value="1"/>
</dbReference>
<dbReference type="InterPro" id="IPR005482">
    <property type="entry name" value="Biotin_COase_C"/>
</dbReference>
<protein>
    <submittedName>
        <fullName evidence="12">Urea carboxylase</fullName>
    </submittedName>
</protein>
<evidence type="ECO:0000313" key="12">
    <source>
        <dbReference type="EMBL" id="KAF5690221.1"/>
    </source>
</evidence>
<dbReference type="Pfam" id="PF02682">
    <property type="entry name" value="CT_C_D"/>
    <property type="match status" value="1"/>
</dbReference>
<proteinExistence type="predicted"/>
<dbReference type="InterPro" id="IPR029000">
    <property type="entry name" value="Cyclophilin-like_dom_sf"/>
</dbReference>
<dbReference type="SUPFAM" id="SSF50891">
    <property type="entry name" value="Cyclophilin-like"/>
    <property type="match status" value="2"/>
</dbReference>
<dbReference type="Pfam" id="PF02626">
    <property type="entry name" value="CT_A_B"/>
    <property type="match status" value="1"/>
</dbReference>
<dbReference type="SUPFAM" id="SSF160467">
    <property type="entry name" value="PH0987 N-terminal domain-like"/>
    <property type="match status" value="1"/>
</dbReference>
<dbReference type="GO" id="GO:0016874">
    <property type="term" value="F:ligase activity"/>
    <property type="evidence" value="ECO:0007669"/>
    <property type="project" value="UniProtKB-KW"/>
</dbReference>
<dbReference type="InterPro" id="IPR007219">
    <property type="entry name" value="XnlR_reg_dom"/>
</dbReference>
<evidence type="ECO:0000256" key="7">
    <source>
        <dbReference type="ARBA" id="ARBA00023267"/>
    </source>
</evidence>
<keyword evidence="4" id="KW-0378">Hydrolase</keyword>
<reference evidence="12 13" key="2">
    <citation type="submission" date="2020-05" db="EMBL/GenBank/DDBJ databases">
        <title>Identification and distribution of gene clusters putatively required for synthesis of sphingolipid metabolism inhibitors in phylogenetically diverse species of the filamentous fungus Fusarium.</title>
        <authorList>
            <person name="Kim H.-S."/>
            <person name="Busman M."/>
            <person name="Brown D.W."/>
            <person name="Divon H."/>
            <person name="Uhlig S."/>
            <person name="Proctor R.H."/>
        </authorList>
    </citation>
    <scope>NUCLEOTIDE SEQUENCE [LARGE SCALE GENOMIC DNA]</scope>
    <source>
        <strain evidence="12 13">NRRL 25331</strain>
    </source>
</reference>
<dbReference type="Pfam" id="PF00364">
    <property type="entry name" value="Biotin_lipoyl"/>
    <property type="match status" value="1"/>
</dbReference>
<organism evidence="12 13">
    <name type="scientific">Fusarium circinatum</name>
    <name type="common">Pitch canker fungus</name>
    <name type="synonym">Gibberella circinata</name>
    <dbReference type="NCBI Taxonomy" id="48490"/>
    <lineage>
        <taxon>Eukaryota</taxon>
        <taxon>Fungi</taxon>
        <taxon>Dikarya</taxon>
        <taxon>Ascomycota</taxon>
        <taxon>Pezizomycotina</taxon>
        <taxon>Sordariomycetes</taxon>
        <taxon>Hypocreomycetidae</taxon>
        <taxon>Hypocreales</taxon>
        <taxon>Nectriaceae</taxon>
        <taxon>Fusarium</taxon>
        <taxon>Fusarium fujikuroi species complex</taxon>
    </lineage>
</organism>
<dbReference type="PANTHER" id="PTHR18866">
    <property type="entry name" value="CARBOXYLASE:PYRUVATE/ACETYL-COA/PROPIONYL-COA CARBOXYLASE"/>
    <property type="match status" value="1"/>
</dbReference>
<accession>A0A8H5UJH8</accession>
<feature type="region of interest" description="Disordered" evidence="9">
    <location>
        <begin position="1257"/>
        <end position="1311"/>
    </location>
</feature>
<evidence type="ECO:0000256" key="9">
    <source>
        <dbReference type="SAM" id="MobiDB-lite"/>
    </source>
</evidence>
<dbReference type="SUPFAM" id="SSF51230">
    <property type="entry name" value="Single hybrid motif"/>
    <property type="match status" value="1"/>
</dbReference>
<feature type="domain" description="ATP-grasp" evidence="10">
    <location>
        <begin position="129"/>
        <end position="327"/>
    </location>
</feature>
<dbReference type="InterPro" id="IPR011764">
    <property type="entry name" value="Biotin_carboxylation_dom"/>
</dbReference>
<dbReference type="Gene3D" id="2.40.100.10">
    <property type="entry name" value="Cyclophilin-like"/>
    <property type="match status" value="2"/>
</dbReference>
<dbReference type="SUPFAM" id="SSF56059">
    <property type="entry name" value="Glutathione synthetase ATP-binding domain-like"/>
    <property type="match status" value="1"/>
</dbReference>
<dbReference type="GO" id="GO:0005524">
    <property type="term" value="F:ATP binding"/>
    <property type="evidence" value="ECO:0007669"/>
    <property type="project" value="UniProtKB-UniRule"/>
</dbReference>
<dbReference type="EMBL" id="JAAQPE010000034">
    <property type="protein sequence ID" value="KAF5690221.1"/>
    <property type="molecule type" value="Genomic_DNA"/>
</dbReference>
<keyword evidence="7" id="KW-0092">Biotin</keyword>
<evidence type="ECO:0000256" key="2">
    <source>
        <dbReference type="ARBA" id="ARBA00022598"/>
    </source>
</evidence>
<keyword evidence="13" id="KW-1185">Reference proteome</keyword>
<dbReference type="Gene3D" id="3.30.1360.40">
    <property type="match status" value="1"/>
</dbReference>
<dbReference type="PROSITE" id="PS50979">
    <property type="entry name" value="BC"/>
    <property type="match status" value="1"/>
</dbReference>
<keyword evidence="3 8" id="KW-0547">Nucleotide-binding</keyword>
<dbReference type="SMART" id="SM00796">
    <property type="entry name" value="AHS1"/>
    <property type="match status" value="1"/>
</dbReference>
<dbReference type="Gene3D" id="3.30.470.20">
    <property type="entry name" value="ATP-grasp fold, B domain"/>
    <property type="match status" value="1"/>
</dbReference>
<dbReference type="NCBIfam" id="TIGR00724">
    <property type="entry name" value="urea_amlyse_rel"/>
    <property type="match status" value="1"/>
</dbReference>
<evidence type="ECO:0000256" key="6">
    <source>
        <dbReference type="ARBA" id="ARBA00023242"/>
    </source>
</evidence>
<dbReference type="Gene3D" id="2.40.50.100">
    <property type="match status" value="1"/>
</dbReference>
<comment type="caution">
    <text evidence="12">The sequence shown here is derived from an EMBL/GenBank/DDBJ whole genome shotgun (WGS) entry which is preliminary data.</text>
</comment>
<dbReference type="Pfam" id="PF02785">
    <property type="entry name" value="Biotin_carb_C"/>
    <property type="match status" value="1"/>
</dbReference>
<dbReference type="Pfam" id="PF02786">
    <property type="entry name" value="CPSase_L_D2"/>
    <property type="match status" value="1"/>
</dbReference>
<dbReference type="InterPro" id="IPR050856">
    <property type="entry name" value="Biotin_carboxylase_complex"/>
</dbReference>
<dbReference type="InterPro" id="IPR005479">
    <property type="entry name" value="CPAse_ATP-bd"/>
</dbReference>
<dbReference type="InterPro" id="IPR003778">
    <property type="entry name" value="CT_A_B"/>
</dbReference>
<dbReference type="InterPro" id="IPR001882">
    <property type="entry name" value="Biotin_BS"/>
</dbReference>
<feature type="compositionally biased region" description="Polar residues" evidence="9">
    <location>
        <begin position="1278"/>
        <end position="1306"/>
    </location>
</feature>
<dbReference type="CDD" id="cd12148">
    <property type="entry name" value="fungal_TF_MHR"/>
    <property type="match status" value="1"/>
</dbReference>
<dbReference type="Pfam" id="PF00289">
    <property type="entry name" value="Biotin_carb_N"/>
    <property type="match status" value="1"/>
</dbReference>
<evidence type="ECO:0000256" key="5">
    <source>
        <dbReference type="ARBA" id="ARBA00022840"/>
    </source>
</evidence>
<dbReference type="Gene3D" id="3.30.160.60">
    <property type="entry name" value="Classic Zinc Finger"/>
    <property type="match status" value="1"/>
</dbReference>
<dbReference type="PROSITE" id="PS50975">
    <property type="entry name" value="ATP_GRASP"/>
    <property type="match status" value="1"/>
</dbReference>
<keyword evidence="6" id="KW-0539">Nucleus</keyword>